<dbReference type="PROSITE" id="PS51257">
    <property type="entry name" value="PROKAR_LIPOPROTEIN"/>
    <property type="match status" value="1"/>
</dbReference>
<keyword evidence="1" id="KW-0732">Signal</keyword>
<proteinExistence type="predicted"/>
<organism evidence="2 3">
    <name type="scientific">Miniimonas arenae</name>
    <dbReference type="NCBI Taxonomy" id="676201"/>
    <lineage>
        <taxon>Bacteria</taxon>
        <taxon>Bacillati</taxon>
        <taxon>Actinomycetota</taxon>
        <taxon>Actinomycetes</taxon>
        <taxon>Micrococcales</taxon>
        <taxon>Beutenbergiaceae</taxon>
        <taxon>Miniimonas</taxon>
    </lineage>
</organism>
<keyword evidence="3" id="KW-1185">Reference proteome</keyword>
<evidence type="ECO:0000256" key="1">
    <source>
        <dbReference type="SAM" id="SignalP"/>
    </source>
</evidence>
<evidence type="ECO:0000313" key="3">
    <source>
        <dbReference type="Proteomes" id="UP000313849"/>
    </source>
</evidence>
<evidence type="ECO:0008006" key="4">
    <source>
        <dbReference type="Google" id="ProtNLM"/>
    </source>
</evidence>
<dbReference type="Proteomes" id="UP000313849">
    <property type="component" value="Unassembled WGS sequence"/>
</dbReference>
<reference evidence="2 3" key="1">
    <citation type="submission" date="2019-06" db="EMBL/GenBank/DDBJ databases">
        <title>Draft genome sequence of Miniimonas arenae KCTC 19750T isolated from sea sand.</title>
        <authorList>
            <person name="Park S.-J."/>
        </authorList>
    </citation>
    <scope>NUCLEOTIDE SEQUENCE [LARGE SCALE GENOMIC DNA]</scope>
    <source>
        <strain evidence="2 3">KCTC 19750</strain>
    </source>
</reference>
<sequence length="145" mass="15550">MHASTHRAVRAARRPAWLSLSVVLLLVSCAAVPLNAAKADFDDREPLPQCEEIRVDLTELPAFSQAGLDCLDDGAAGAGAELRASFGETDGPVIYHVRALPGGDVEVFVQQNPHTNTHEWKHCALDRDALSSPDALLRGVEGCRS</sequence>
<name>A0A5C5BE13_9MICO</name>
<dbReference type="EMBL" id="VENP01000018">
    <property type="protein sequence ID" value="TNU74970.1"/>
    <property type="molecule type" value="Genomic_DNA"/>
</dbReference>
<gene>
    <name evidence="2" type="ORF">FH969_06510</name>
</gene>
<accession>A0A5C5BE13</accession>
<comment type="caution">
    <text evidence="2">The sequence shown here is derived from an EMBL/GenBank/DDBJ whole genome shotgun (WGS) entry which is preliminary data.</text>
</comment>
<protein>
    <recommendedName>
        <fullName evidence="4">Secreted protein</fullName>
    </recommendedName>
</protein>
<evidence type="ECO:0000313" key="2">
    <source>
        <dbReference type="EMBL" id="TNU74970.1"/>
    </source>
</evidence>
<feature type="chain" id="PRO_5039247849" description="Secreted protein" evidence="1">
    <location>
        <begin position="37"/>
        <end position="145"/>
    </location>
</feature>
<feature type="signal peptide" evidence="1">
    <location>
        <begin position="1"/>
        <end position="36"/>
    </location>
</feature>
<dbReference type="AlphaFoldDB" id="A0A5C5BE13"/>